<accession>A0A1M3KXU6</accession>
<proteinExistence type="predicted"/>
<name>A0A1M3KXU6_9BACT</name>
<dbReference type="InterPro" id="IPR026444">
    <property type="entry name" value="Secre_tail"/>
</dbReference>
<organism evidence="3 4">
    <name type="scientific">Candidatus Kapaibacterium thiocyanatum</name>
    <dbReference type="NCBI Taxonomy" id="1895771"/>
    <lineage>
        <taxon>Bacteria</taxon>
        <taxon>Pseudomonadati</taxon>
        <taxon>Candidatus Kapaibacteriota</taxon>
        <taxon>Candidatus Kapaibacteriia</taxon>
        <taxon>Candidatus Kapaibacteriales</taxon>
        <taxon>Candidatus Kapaibacteriaceae</taxon>
        <taxon>Candidatus Kapaibacterium</taxon>
    </lineage>
</organism>
<dbReference type="PANTHER" id="PTHR33546:SF1">
    <property type="entry name" value="LARGE, MULTIFUNCTIONAL SECRETED PROTEIN"/>
    <property type="match status" value="1"/>
</dbReference>
<dbReference type="SUPFAM" id="SSF50952">
    <property type="entry name" value="Soluble quinoprotein glucose dehydrogenase"/>
    <property type="match status" value="1"/>
</dbReference>
<evidence type="ECO:0000256" key="1">
    <source>
        <dbReference type="SAM" id="SignalP"/>
    </source>
</evidence>
<dbReference type="InterPro" id="IPR011041">
    <property type="entry name" value="Quinoprot_gluc/sorb_DH_b-prop"/>
</dbReference>
<dbReference type="NCBIfam" id="TIGR04183">
    <property type="entry name" value="Por_Secre_tail"/>
    <property type="match status" value="1"/>
</dbReference>
<sequence length="513" mass="56948">MYRIRTTIPLLILACTALMAQDDPQPGTIPMTPVSSVGLVRTTITVPPRFASAISLPSPTNSVNLPEGWTASVFYAAPVATLNKPRFMAWGPNDVLYVANMNRGNVLALPDLDHDGIADTAIVAATGFVNGHDVRFWRDTMYVGTEAAILKLWRSDPDGYRFDQRQVVINKAEQQNQLGGNHRTRSLVIDTVHRKLYVSVGSRGNADRETDRALIEEYEMDGSGRRPYATGIRNGVGLTLHPRTGRLWGNNNGSDLQGNDIPPEWVDLIRDNGFYGYPFAYHYQRWFDLDASDYKDIKPTTARDTALVASMRPPAALVTAHSAPMQIVFTHDNVPQRWRHGAFMALRGSWNRQPLSGSKIVFLEFDDDNDTVANVAQDFCTGFINDTNNSDTRWARPVGVAVGNDGSVYVSIDDLKQCILKLTPPHDVGVDGREEHGDVPLGIYPNPVRDRFRIAWPVTEPSGIEWTLFDVAGRRILEGRGADIDASLLQSGVYQVYCRSGRDRRTATVSVIH</sequence>
<dbReference type="STRING" id="1895771.BGO89_11995"/>
<feature type="signal peptide" evidence="1">
    <location>
        <begin position="1"/>
        <end position="20"/>
    </location>
</feature>
<evidence type="ECO:0000259" key="2">
    <source>
        <dbReference type="Pfam" id="PF22807"/>
    </source>
</evidence>
<dbReference type="EMBL" id="MKVH01000024">
    <property type="protein sequence ID" value="OJX57210.1"/>
    <property type="molecule type" value="Genomic_DNA"/>
</dbReference>
<reference evidence="3 4" key="1">
    <citation type="submission" date="2016-09" db="EMBL/GenBank/DDBJ databases">
        <title>Genome-resolved meta-omics ties microbial dynamics to process performance in biotechnology for thiocyanate degradation.</title>
        <authorList>
            <person name="Kantor R.S."/>
            <person name="Huddy R.J."/>
            <person name="Iyer R."/>
            <person name="Thomas B.C."/>
            <person name="Brown C.T."/>
            <person name="Anantharaman K."/>
            <person name="Tringe S."/>
            <person name="Hettich R.L."/>
            <person name="Harrison S.T."/>
            <person name="Banfield J.F."/>
        </authorList>
    </citation>
    <scope>NUCLEOTIDE SEQUENCE [LARGE SCALE GENOMIC DNA]</scope>
    <source>
        <strain evidence="3">59-99</strain>
    </source>
</reference>
<evidence type="ECO:0000313" key="4">
    <source>
        <dbReference type="Proteomes" id="UP000184233"/>
    </source>
</evidence>
<dbReference type="InterPro" id="IPR054539">
    <property type="entry name" value="Beta-prop_PDH"/>
</dbReference>
<protein>
    <recommendedName>
        <fullName evidence="2">Pyrroloquinoline quinone-dependent pyranose dehydrogenase beta-propeller domain-containing protein</fullName>
    </recommendedName>
</protein>
<dbReference type="Pfam" id="PF22807">
    <property type="entry name" value="TrAA12"/>
    <property type="match status" value="1"/>
</dbReference>
<keyword evidence="1" id="KW-0732">Signal</keyword>
<dbReference type="PANTHER" id="PTHR33546">
    <property type="entry name" value="LARGE, MULTIFUNCTIONAL SECRETED PROTEIN-RELATED"/>
    <property type="match status" value="1"/>
</dbReference>
<dbReference type="Gene3D" id="2.120.10.30">
    <property type="entry name" value="TolB, C-terminal domain"/>
    <property type="match status" value="1"/>
</dbReference>
<evidence type="ECO:0000313" key="3">
    <source>
        <dbReference type="EMBL" id="OJX57210.1"/>
    </source>
</evidence>
<feature type="chain" id="PRO_5012747643" description="Pyrroloquinoline quinone-dependent pyranose dehydrogenase beta-propeller domain-containing protein" evidence="1">
    <location>
        <begin position="21"/>
        <end position="513"/>
    </location>
</feature>
<dbReference type="Proteomes" id="UP000184233">
    <property type="component" value="Unassembled WGS sequence"/>
</dbReference>
<comment type="caution">
    <text evidence="3">The sequence shown here is derived from an EMBL/GenBank/DDBJ whole genome shotgun (WGS) entry which is preliminary data.</text>
</comment>
<dbReference type="AlphaFoldDB" id="A0A1M3KXU6"/>
<gene>
    <name evidence="3" type="ORF">BGO89_11995</name>
</gene>
<feature type="domain" description="Pyrroloquinoline quinone-dependent pyranose dehydrogenase beta-propeller" evidence="2">
    <location>
        <begin position="65"/>
        <end position="414"/>
    </location>
</feature>
<dbReference type="InterPro" id="IPR011042">
    <property type="entry name" value="6-blade_b-propeller_TolB-like"/>
</dbReference>